<reference evidence="2" key="1">
    <citation type="submission" date="2013-07" db="EMBL/GenBank/DDBJ databases">
        <title>The Genome Sequence of Cryptococcus bestiolae CBS10118.</title>
        <authorList>
            <consortium name="The Broad Institute Genome Sequencing Platform"/>
            <person name="Cuomo C."/>
            <person name="Litvintseva A."/>
            <person name="Chen Y."/>
            <person name="Heitman J."/>
            <person name="Sun S."/>
            <person name="Springer D."/>
            <person name="Dromer F."/>
            <person name="Young S.K."/>
            <person name="Zeng Q."/>
            <person name="Gargeya S."/>
            <person name="Fitzgerald M."/>
            <person name="Abouelleil A."/>
            <person name="Alvarado L."/>
            <person name="Berlin A.M."/>
            <person name="Chapman S.B."/>
            <person name="Dewar J."/>
            <person name="Goldberg J."/>
            <person name="Griggs A."/>
            <person name="Gujja S."/>
            <person name="Hansen M."/>
            <person name="Howarth C."/>
            <person name="Imamovic A."/>
            <person name="Larimer J."/>
            <person name="McCowan C."/>
            <person name="Murphy C."/>
            <person name="Pearson M."/>
            <person name="Priest M."/>
            <person name="Roberts A."/>
            <person name="Saif S."/>
            <person name="Shea T."/>
            <person name="Sykes S."/>
            <person name="Wortman J."/>
            <person name="Nusbaum C."/>
            <person name="Birren B."/>
        </authorList>
    </citation>
    <scope>NUCLEOTIDE SEQUENCE [LARGE SCALE GENOMIC DNA]</scope>
    <source>
        <strain evidence="2">CBS 10118</strain>
    </source>
</reference>
<evidence type="ECO:0000313" key="4">
    <source>
        <dbReference type="Proteomes" id="UP000092730"/>
    </source>
</evidence>
<dbReference type="VEuPathDB" id="FungiDB:I302_01811"/>
<dbReference type="KEGG" id="kbi:30206210"/>
<evidence type="ECO:0000313" key="3">
    <source>
        <dbReference type="EMBL" id="WVW81120.1"/>
    </source>
</evidence>
<dbReference type="EMBL" id="KI894018">
    <property type="protein sequence ID" value="OCF30292.1"/>
    <property type="molecule type" value="Genomic_DNA"/>
</dbReference>
<reference evidence="2" key="3">
    <citation type="submission" date="2014-01" db="EMBL/GenBank/DDBJ databases">
        <title>Evolution of pathogenesis and genome organization in the Tremellales.</title>
        <authorList>
            <person name="Cuomo C."/>
            <person name="Litvintseva A."/>
            <person name="Heitman J."/>
            <person name="Chen Y."/>
            <person name="Sun S."/>
            <person name="Springer D."/>
            <person name="Dromer F."/>
            <person name="Young S."/>
            <person name="Zeng Q."/>
            <person name="Chapman S."/>
            <person name="Gujja S."/>
            <person name="Saif S."/>
            <person name="Birren B."/>
        </authorList>
    </citation>
    <scope>NUCLEOTIDE SEQUENCE</scope>
    <source>
        <strain evidence="2">CBS 10118</strain>
    </source>
</reference>
<feature type="compositionally biased region" description="Acidic residues" evidence="1">
    <location>
        <begin position="365"/>
        <end position="380"/>
    </location>
</feature>
<evidence type="ECO:0000313" key="2">
    <source>
        <dbReference type="EMBL" id="OCF30292.1"/>
    </source>
</evidence>
<keyword evidence="4" id="KW-1185">Reference proteome</keyword>
<feature type="region of interest" description="Disordered" evidence="1">
    <location>
        <begin position="356"/>
        <end position="380"/>
    </location>
</feature>
<dbReference type="GeneID" id="30206210"/>
<sequence length="380" mass="42410">MASTLRPGSSKRKFLEDAPDATLLKRKKATGLDSPSSPSQDTSSTTVISNEQATSSFSTPPTIIPKFPTAWLEPNAVPTDYYRAITEYSHWPPLLFNFSSSSGVRQPSYFARFAFAKSIKFVFGHPLDSALVNPKSHLDGRSTPQPLVQAFNASAQGHELYTSQGYELNHEGGLDKRMYAELERPALTVLKDRFWKEAASHRSVDHTLSRVGVEGDCNWSNLDLQITTQQFCEIRSVASSDSKTVRKLEELRKEYNGPSLVDQKLPSHVSVVTEAQVWGDCKSKKREKIVLPRATPCGTGLFGAWVALALEDITNGKERIHEYHLVHEEGGEELNKKGLTRLGRGKLKETQVTVDLQEGETKELYEEEPEDEEDGLEVEE</sequence>
<name>A0A1B9GGV4_9TREE</name>
<feature type="compositionally biased region" description="Low complexity" evidence="1">
    <location>
        <begin position="33"/>
        <end position="46"/>
    </location>
</feature>
<organism evidence="2">
    <name type="scientific">Kwoniella bestiolae CBS 10118</name>
    <dbReference type="NCBI Taxonomy" id="1296100"/>
    <lineage>
        <taxon>Eukaryota</taxon>
        <taxon>Fungi</taxon>
        <taxon>Dikarya</taxon>
        <taxon>Basidiomycota</taxon>
        <taxon>Agaricomycotina</taxon>
        <taxon>Tremellomycetes</taxon>
        <taxon>Tremellales</taxon>
        <taxon>Cryptococcaceae</taxon>
        <taxon>Kwoniella</taxon>
    </lineage>
</organism>
<feature type="compositionally biased region" description="Polar residues" evidence="1">
    <location>
        <begin position="47"/>
        <end position="61"/>
    </location>
</feature>
<dbReference type="EMBL" id="CP144541">
    <property type="protein sequence ID" value="WVW81120.1"/>
    <property type="molecule type" value="Genomic_DNA"/>
</dbReference>
<evidence type="ECO:0000256" key="1">
    <source>
        <dbReference type="SAM" id="MobiDB-lite"/>
    </source>
</evidence>
<proteinExistence type="predicted"/>
<dbReference type="OrthoDB" id="10444677at2759"/>
<feature type="region of interest" description="Disordered" evidence="1">
    <location>
        <begin position="25"/>
        <end position="61"/>
    </location>
</feature>
<accession>A0A1B9GGV4</accession>
<dbReference type="RefSeq" id="XP_019051362.1">
    <property type="nucleotide sequence ID" value="XM_019188484.1"/>
</dbReference>
<protein>
    <submittedName>
        <fullName evidence="2">Uncharacterized protein</fullName>
    </submittedName>
</protein>
<dbReference type="Proteomes" id="UP000092730">
    <property type="component" value="Chromosome 1"/>
</dbReference>
<gene>
    <name evidence="2" type="ORF">I302_01811</name>
    <name evidence="3" type="ORF">I302_103111</name>
</gene>
<dbReference type="AlphaFoldDB" id="A0A1B9GGV4"/>
<reference evidence="3" key="2">
    <citation type="submission" date="2013-07" db="EMBL/GenBank/DDBJ databases">
        <authorList>
            <consortium name="The Broad Institute Genome Sequencing Platform"/>
            <person name="Cuomo C."/>
            <person name="Litvintseva A."/>
            <person name="Chen Y."/>
            <person name="Heitman J."/>
            <person name="Sun S."/>
            <person name="Springer D."/>
            <person name="Dromer F."/>
            <person name="Young S.K."/>
            <person name="Zeng Q."/>
            <person name="Gargeya S."/>
            <person name="Fitzgerald M."/>
            <person name="Abouelleil A."/>
            <person name="Alvarado L."/>
            <person name="Berlin A.M."/>
            <person name="Chapman S.B."/>
            <person name="Dewar J."/>
            <person name="Goldberg J."/>
            <person name="Griggs A."/>
            <person name="Gujja S."/>
            <person name="Hansen M."/>
            <person name="Howarth C."/>
            <person name="Imamovic A."/>
            <person name="Larimer J."/>
            <person name="McCowan C."/>
            <person name="Murphy C."/>
            <person name="Pearson M."/>
            <person name="Priest M."/>
            <person name="Roberts A."/>
            <person name="Saif S."/>
            <person name="Shea T."/>
            <person name="Sykes S."/>
            <person name="Wortman J."/>
            <person name="Nusbaum C."/>
            <person name="Birren B."/>
        </authorList>
    </citation>
    <scope>NUCLEOTIDE SEQUENCE</scope>
    <source>
        <strain evidence="3">CBS 10118</strain>
    </source>
</reference>
<reference evidence="3" key="4">
    <citation type="submission" date="2024-02" db="EMBL/GenBank/DDBJ databases">
        <title>Comparative genomics of Cryptococcus and Kwoniella reveals pathogenesis evolution and contrasting modes of karyotype evolution via chromosome fusion or intercentromeric recombination.</title>
        <authorList>
            <person name="Coelho M.A."/>
            <person name="David-Palma M."/>
            <person name="Shea T."/>
            <person name="Bowers K."/>
            <person name="McGinley-Smith S."/>
            <person name="Mohammad A.W."/>
            <person name="Gnirke A."/>
            <person name="Yurkov A.M."/>
            <person name="Nowrousian M."/>
            <person name="Sun S."/>
            <person name="Cuomo C.A."/>
            <person name="Heitman J."/>
        </authorList>
    </citation>
    <scope>NUCLEOTIDE SEQUENCE</scope>
    <source>
        <strain evidence="3">CBS 10118</strain>
    </source>
</reference>
<feature type="region of interest" description="Disordered" evidence="1">
    <location>
        <begin position="1"/>
        <end position="20"/>
    </location>
</feature>